<evidence type="ECO:0000313" key="3">
    <source>
        <dbReference type="Proteomes" id="UP000799428"/>
    </source>
</evidence>
<dbReference type="EMBL" id="MU005770">
    <property type="protein sequence ID" value="KAF2709387.1"/>
    <property type="molecule type" value="Genomic_DNA"/>
</dbReference>
<organism evidence="2 3">
    <name type="scientific">Pleomassaria siparia CBS 279.74</name>
    <dbReference type="NCBI Taxonomy" id="1314801"/>
    <lineage>
        <taxon>Eukaryota</taxon>
        <taxon>Fungi</taxon>
        <taxon>Dikarya</taxon>
        <taxon>Ascomycota</taxon>
        <taxon>Pezizomycotina</taxon>
        <taxon>Dothideomycetes</taxon>
        <taxon>Pleosporomycetidae</taxon>
        <taxon>Pleosporales</taxon>
        <taxon>Pleomassariaceae</taxon>
        <taxon>Pleomassaria</taxon>
    </lineage>
</organism>
<dbReference type="AlphaFoldDB" id="A0A6G1KAK0"/>
<feature type="region of interest" description="Disordered" evidence="1">
    <location>
        <begin position="61"/>
        <end position="82"/>
    </location>
</feature>
<gene>
    <name evidence="2" type="ORF">K504DRAFT_273416</name>
</gene>
<protein>
    <submittedName>
        <fullName evidence="2">Uncharacterized protein</fullName>
    </submittedName>
</protein>
<accession>A0A6G1KAK0</accession>
<feature type="compositionally biased region" description="Polar residues" evidence="1">
    <location>
        <begin position="64"/>
        <end position="82"/>
    </location>
</feature>
<proteinExistence type="predicted"/>
<reference evidence="2" key="1">
    <citation type="journal article" date="2020" name="Stud. Mycol.">
        <title>101 Dothideomycetes genomes: a test case for predicting lifestyles and emergence of pathogens.</title>
        <authorList>
            <person name="Haridas S."/>
            <person name="Albert R."/>
            <person name="Binder M."/>
            <person name="Bloem J."/>
            <person name="Labutti K."/>
            <person name="Salamov A."/>
            <person name="Andreopoulos B."/>
            <person name="Baker S."/>
            <person name="Barry K."/>
            <person name="Bills G."/>
            <person name="Bluhm B."/>
            <person name="Cannon C."/>
            <person name="Castanera R."/>
            <person name="Culley D."/>
            <person name="Daum C."/>
            <person name="Ezra D."/>
            <person name="Gonzalez J."/>
            <person name="Henrissat B."/>
            <person name="Kuo A."/>
            <person name="Liang C."/>
            <person name="Lipzen A."/>
            <person name="Lutzoni F."/>
            <person name="Magnuson J."/>
            <person name="Mondo S."/>
            <person name="Nolan M."/>
            <person name="Ohm R."/>
            <person name="Pangilinan J."/>
            <person name="Park H.-J."/>
            <person name="Ramirez L."/>
            <person name="Alfaro M."/>
            <person name="Sun H."/>
            <person name="Tritt A."/>
            <person name="Yoshinaga Y."/>
            <person name="Zwiers L.-H."/>
            <person name="Turgeon B."/>
            <person name="Goodwin S."/>
            <person name="Spatafora J."/>
            <person name="Crous P."/>
            <person name="Grigoriev I."/>
        </authorList>
    </citation>
    <scope>NUCLEOTIDE SEQUENCE</scope>
    <source>
        <strain evidence="2">CBS 279.74</strain>
    </source>
</reference>
<keyword evidence="3" id="KW-1185">Reference proteome</keyword>
<sequence length="82" mass="9130">MCTVTRRFAKPRLLRSFASVSTYLHARLQAMLLFSVVQTSGKELSMDGPGREGRVWAKPLVQRSLPNKSHVHGTNNTESTST</sequence>
<evidence type="ECO:0000256" key="1">
    <source>
        <dbReference type="SAM" id="MobiDB-lite"/>
    </source>
</evidence>
<name>A0A6G1KAK0_9PLEO</name>
<evidence type="ECO:0000313" key="2">
    <source>
        <dbReference type="EMBL" id="KAF2709387.1"/>
    </source>
</evidence>
<dbReference type="Proteomes" id="UP000799428">
    <property type="component" value="Unassembled WGS sequence"/>
</dbReference>